<dbReference type="AlphaFoldDB" id="A0AAW9RMI1"/>
<evidence type="ECO:0000313" key="2">
    <source>
        <dbReference type="EMBL" id="MEJ8571021.1"/>
    </source>
</evidence>
<keyword evidence="3" id="KW-1185">Reference proteome</keyword>
<evidence type="ECO:0000256" key="1">
    <source>
        <dbReference type="SAM" id="SignalP"/>
    </source>
</evidence>
<dbReference type="SUPFAM" id="SSF54427">
    <property type="entry name" value="NTF2-like"/>
    <property type="match status" value="2"/>
</dbReference>
<organism evidence="2 3">
    <name type="scientific">Microbaculum marinum</name>
    <dbReference type="NCBI Taxonomy" id="1764581"/>
    <lineage>
        <taxon>Bacteria</taxon>
        <taxon>Pseudomonadati</taxon>
        <taxon>Pseudomonadota</taxon>
        <taxon>Alphaproteobacteria</taxon>
        <taxon>Hyphomicrobiales</taxon>
        <taxon>Tepidamorphaceae</taxon>
        <taxon>Microbaculum</taxon>
    </lineage>
</organism>
<dbReference type="RefSeq" id="WP_340328710.1">
    <property type="nucleotide sequence ID" value="NZ_JAZHOF010000002.1"/>
</dbReference>
<name>A0AAW9RMI1_9HYPH</name>
<feature type="signal peptide" evidence="1">
    <location>
        <begin position="1"/>
        <end position="17"/>
    </location>
</feature>
<proteinExistence type="predicted"/>
<dbReference type="EMBL" id="JAZHOF010000002">
    <property type="protein sequence ID" value="MEJ8571021.1"/>
    <property type="molecule type" value="Genomic_DNA"/>
</dbReference>
<sequence length="357" mass="38858">MRTGSSIAALMLASALAAGSTGATMAQSRPASGETAELARSADDWPDCRGRAIGMYPLCRVVPKAFPDITDVSHSSLRTANTITGFFEAKSRHKAAQMVAFFAPRPDPVVYLEAGLGFAWESQDALLEVWSGDAFANGPPEALSYPLRIVGGDGSAIVEFVNTPELLGREYRFIASITFDDDGNIIRWADYWDGRASKSNVPYGALGPYPADFRDDVENSSKLIRRITGKLHRALRKGDAAAAAAMFSPDGVLEDVPLHARIVGRIQIGRYFERALPLLPYARRAAMGHVSGGDFGGGYEWIPRATANNPLKRGITLVELDDQHRITRMTTMYDAYKLSEARYHNLFLAAAEDPAQN</sequence>
<dbReference type="InterPro" id="IPR032710">
    <property type="entry name" value="NTF2-like_dom_sf"/>
</dbReference>
<gene>
    <name evidence="2" type="ORF">V3328_06030</name>
</gene>
<feature type="chain" id="PRO_5043880677" description="SnoaL-like domain-containing protein" evidence="1">
    <location>
        <begin position="18"/>
        <end position="357"/>
    </location>
</feature>
<dbReference type="Gene3D" id="3.10.450.50">
    <property type="match status" value="2"/>
</dbReference>
<accession>A0AAW9RMI1</accession>
<evidence type="ECO:0000313" key="3">
    <source>
        <dbReference type="Proteomes" id="UP001378188"/>
    </source>
</evidence>
<dbReference type="Proteomes" id="UP001378188">
    <property type="component" value="Unassembled WGS sequence"/>
</dbReference>
<evidence type="ECO:0008006" key="4">
    <source>
        <dbReference type="Google" id="ProtNLM"/>
    </source>
</evidence>
<protein>
    <recommendedName>
        <fullName evidence="4">SnoaL-like domain-containing protein</fullName>
    </recommendedName>
</protein>
<keyword evidence="1" id="KW-0732">Signal</keyword>
<reference evidence="2 3" key="1">
    <citation type="submission" date="2024-02" db="EMBL/GenBank/DDBJ databases">
        <title>Genome analysis and characterization of Microbaculum marinisediminis sp. nov., isolated from marine sediment.</title>
        <authorList>
            <person name="Du Z.-J."/>
            <person name="Ye Y.-Q."/>
            <person name="Zhang Z.-R."/>
            <person name="Yuan S.-M."/>
            <person name="Zhang X.-Y."/>
        </authorList>
    </citation>
    <scope>NUCLEOTIDE SEQUENCE [LARGE SCALE GENOMIC DNA]</scope>
    <source>
        <strain evidence="2 3">SDUM1044001</strain>
    </source>
</reference>
<comment type="caution">
    <text evidence="2">The sequence shown here is derived from an EMBL/GenBank/DDBJ whole genome shotgun (WGS) entry which is preliminary data.</text>
</comment>